<evidence type="ECO:0000313" key="8">
    <source>
        <dbReference type="EMBL" id="KAH9311266.1"/>
    </source>
</evidence>
<gene>
    <name evidence="8" type="ORF">KI387_026301</name>
</gene>
<dbReference type="InterPro" id="IPR028364">
    <property type="entry name" value="Ribosomal_uL1/biogenesis"/>
</dbReference>
<dbReference type="OMA" id="TFHICST"/>
<dbReference type="GO" id="GO:0015934">
    <property type="term" value="C:large ribosomal subunit"/>
    <property type="evidence" value="ECO:0007669"/>
    <property type="project" value="InterPro"/>
</dbReference>
<dbReference type="PANTHER" id="PTHR36427:SF4">
    <property type="entry name" value="RIBOSOMAL PROTEIN L1P_L10E FAMILY"/>
    <property type="match status" value="1"/>
</dbReference>
<keyword evidence="9" id="KW-1185">Reference proteome</keyword>
<dbReference type="Pfam" id="PF00687">
    <property type="entry name" value="Ribosomal_L1"/>
    <property type="match status" value="1"/>
</dbReference>
<evidence type="ECO:0000256" key="4">
    <source>
        <dbReference type="ARBA" id="ARBA00022980"/>
    </source>
</evidence>
<dbReference type="FunFam" id="3.40.50.790:FF:000001">
    <property type="entry name" value="50S ribosomal protein L1"/>
    <property type="match status" value="1"/>
</dbReference>
<evidence type="ECO:0000313" key="9">
    <source>
        <dbReference type="Proteomes" id="UP000824469"/>
    </source>
</evidence>
<dbReference type="Gene3D" id="3.40.50.790">
    <property type="match status" value="1"/>
</dbReference>
<dbReference type="InterPro" id="IPR023674">
    <property type="entry name" value="Ribosomal_uL1-like"/>
</dbReference>
<dbReference type="PANTHER" id="PTHR36427">
    <property type="entry name" value="54S RIBOSOMAL PROTEIN L1, MITOCHONDRIAL"/>
    <property type="match status" value="1"/>
</dbReference>
<reference evidence="8 9" key="1">
    <citation type="journal article" date="2021" name="Nat. Plants">
        <title>The Taxus genome provides insights into paclitaxel biosynthesis.</title>
        <authorList>
            <person name="Xiong X."/>
            <person name="Gou J."/>
            <person name="Liao Q."/>
            <person name="Li Y."/>
            <person name="Zhou Q."/>
            <person name="Bi G."/>
            <person name="Li C."/>
            <person name="Du R."/>
            <person name="Wang X."/>
            <person name="Sun T."/>
            <person name="Guo L."/>
            <person name="Liang H."/>
            <person name="Lu P."/>
            <person name="Wu Y."/>
            <person name="Zhang Z."/>
            <person name="Ro D.K."/>
            <person name="Shang Y."/>
            <person name="Huang S."/>
            <person name="Yan J."/>
        </authorList>
    </citation>
    <scope>NUCLEOTIDE SEQUENCE [LARGE SCALE GENOMIC DNA]</scope>
    <source>
        <strain evidence="8">Ta-2019</strain>
    </source>
</reference>
<feature type="region of interest" description="Disordered" evidence="7">
    <location>
        <begin position="1"/>
        <end position="36"/>
    </location>
</feature>
<protein>
    <recommendedName>
        <fullName evidence="6">Ribosomal protein</fullName>
    </recommendedName>
</protein>
<dbReference type="Gene3D" id="3.30.190.20">
    <property type="match status" value="1"/>
</dbReference>
<evidence type="ECO:0000256" key="2">
    <source>
        <dbReference type="ARBA" id="ARBA00022730"/>
    </source>
</evidence>
<evidence type="ECO:0000256" key="5">
    <source>
        <dbReference type="ARBA" id="ARBA00023274"/>
    </source>
</evidence>
<dbReference type="GO" id="GO:0006412">
    <property type="term" value="P:translation"/>
    <property type="evidence" value="ECO:0007669"/>
    <property type="project" value="InterPro"/>
</dbReference>
<evidence type="ECO:0000256" key="7">
    <source>
        <dbReference type="SAM" id="MobiDB-lite"/>
    </source>
</evidence>
<dbReference type="EMBL" id="JAHRHJ020000006">
    <property type="protein sequence ID" value="KAH9311266.1"/>
    <property type="molecule type" value="Genomic_DNA"/>
</dbReference>
<dbReference type="InterPro" id="IPR023673">
    <property type="entry name" value="Ribosomal_uL1_CS"/>
</dbReference>
<evidence type="ECO:0000256" key="6">
    <source>
        <dbReference type="RuleBase" id="RU000659"/>
    </source>
</evidence>
<evidence type="ECO:0000256" key="1">
    <source>
        <dbReference type="ARBA" id="ARBA00010531"/>
    </source>
</evidence>
<feature type="compositionally biased region" description="Basic and acidic residues" evidence="7">
    <location>
        <begin position="25"/>
        <end position="34"/>
    </location>
</feature>
<dbReference type="GO" id="GO:0019843">
    <property type="term" value="F:rRNA binding"/>
    <property type="evidence" value="ECO:0007669"/>
    <property type="project" value="UniProtKB-KW"/>
</dbReference>
<dbReference type="Proteomes" id="UP000824469">
    <property type="component" value="Unassembled WGS sequence"/>
</dbReference>
<dbReference type="InterPro" id="IPR016095">
    <property type="entry name" value="Ribosomal_uL1_3-a/b-sand"/>
</dbReference>
<proteinExistence type="inferred from homology"/>
<evidence type="ECO:0000256" key="3">
    <source>
        <dbReference type="ARBA" id="ARBA00022884"/>
    </source>
</evidence>
<dbReference type="AlphaFoldDB" id="A0AA38FVG1"/>
<dbReference type="SUPFAM" id="SSF56808">
    <property type="entry name" value="Ribosomal protein L1"/>
    <property type="match status" value="1"/>
</dbReference>
<dbReference type="CDD" id="cd00403">
    <property type="entry name" value="Ribosomal_L1"/>
    <property type="match status" value="1"/>
</dbReference>
<dbReference type="GO" id="GO:0003735">
    <property type="term" value="F:structural constituent of ribosome"/>
    <property type="evidence" value="ECO:0007669"/>
    <property type="project" value="InterPro"/>
</dbReference>
<dbReference type="InterPro" id="IPR005878">
    <property type="entry name" value="Ribosom_uL1_bac-type"/>
</dbReference>
<keyword evidence="4 6" id="KW-0689">Ribosomal protein</keyword>
<dbReference type="NCBIfam" id="TIGR01169">
    <property type="entry name" value="rplA_bact"/>
    <property type="match status" value="1"/>
</dbReference>
<feature type="non-terminal residue" evidence="8">
    <location>
        <position position="1"/>
    </location>
</feature>
<name>A0AA38FVG1_TAXCH</name>
<dbReference type="PROSITE" id="PS01199">
    <property type="entry name" value="RIBOSOMAL_L1"/>
    <property type="match status" value="1"/>
</dbReference>
<accession>A0AA38FVG1</accession>
<feature type="non-terminal residue" evidence="8">
    <location>
        <position position="330"/>
    </location>
</feature>
<comment type="similarity">
    <text evidence="1 6">Belongs to the universal ribosomal protein uL1 family.</text>
</comment>
<keyword evidence="5 6" id="KW-0687">Ribonucleoprotein</keyword>
<organism evidence="8 9">
    <name type="scientific">Taxus chinensis</name>
    <name type="common">Chinese yew</name>
    <name type="synonym">Taxus wallichiana var. chinensis</name>
    <dbReference type="NCBI Taxonomy" id="29808"/>
    <lineage>
        <taxon>Eukaryota</taxon>
        <taxon>Viridiplantae</taxon>
        <taxon>Streptophyta</taxon>
        <taxon>Embryophyta</taxon>
        <taxon>Tracheophyta</taxon>
        <taxon>Spermatophyta</taxon>
        <taxon>Pinopsida</taxon>
        <taxon>Pinidae</taxon>
        <taxon>Conifers II</taxon>
        <taxon>Cupressales</taxon>
        <taxon>Taxaceae</taxon>
        <taxon>Taxus</taxon>
    </lineage>
</organism>
<sequence length="330" mass="36107">PRTTTAATRDFRPDGQGGDSISRPRSREESRYLRDVPSIPTVSYGVKVAPLPEDKVVEQKEEEKVEGVKEKVEAVEEESRVMEGGLKGRLEREARRLQEHIFARQEEVKIPFPKLLSLEKKERKVVHDLHEAIRHVKSNVKCKFDETVEAHVLLSVNAKRSDQMVRGGTALPHGIGKPIRVAVFADGAAANEARAAGADVVGGDELINEIKEVGLKGNFDKCIATPAFMPRLGKIGKVLGPRGLMPNPKAGTVTNDVAEAIREAKKGRVDFKMDKCAIVHVGLGKASFQEEALRENIAAFLNALLSAKPVGLKKTSKYAGYVKSFTLTST</sequence>
<keyword evidence="3" id="KW-0694">RNA-binding</keyword>
<comment type="caution">
    <text evidence="8">The sequence shown here is derived from an EMBL/GenBank/DDBJ whole genome shotgun (WGS) entry which is preliminary data.</text>
</comment>
<keyword evidence="2" id="KW-0699">rRNA-binding</keyword>